<dbReference type="Proteomes" id="UP001084197">
    <property type="component" value="Unassembled WGS sequence"/>
</dbReference>
<proteinExistence type="predicted"/>
<dbReference type="AlphaFoldDB" id="A0A9J6R990"/>
<reference evidence="1" key="1">
    <citation type="submission" date="2022-11" db="EMBL/GenBank/DDBJ databases">
        <title>WGS of Natronobacillus azotifigens 24KS-1, an anaerobic diazotrophic haloalkaliphile from soda-rich habitats.</title>
        <authorList>
            <person name="Sorokin D.Y."/>
            <person name="Merkel A.Y."/>
        </authorList>
    </citation>
    <scope>NUCLEOTIDE SEQUENCE</scope>
    <source>
        <strain evidence="1">24KS-1</strain>
    </source>
</reference>
<keyword evidence="2" id="KW-1185">Reference proteome</keyword>
<dbReference type="InterPro" id="IPR020256">
    <property type="entry name" value="Spore_coat_CotJA"/>
</dbReference>
<comment type="caution">
    <text evidence="1">The sequence shown here is derived from an EMBL/GenBank/DDBJ whole genome shotgun (WGS) entry which is preliminary data.</text>
</comment>
<protein>
    <submittedName>
        <fullName evidence="1">Spore coat associated protein CotJA</fullName>
    </submittedName>
</protein>
<gene>
    <name evidence="1" type="ORF">OWO01_01275</name>
</gene>
<name>A0A9J6R990_9BACI</name>
<evidence type="ECO:0000313" key="2">
    <source>
        <dbReference type="Proteomes" id="UP001084197"/>
    </source>
</evidence>
<accession>A0A9J6R990</accession>
<dbReference type="RefSeq" id="WP_268778610.1">
    <property type="nucleotide sequence ID" value="NZ_JAPRAT010000002.1"/>
</dbReference>
<dbReference type="Pfam" id="PF11007">
    <property type="entry name" value="CotJA"/>
    <property type="match status" value="1"/>
</dbReference>
<dbReference type="EMBL" id="JAPRAT010000002">
    <property type="protein sequence ID" value="MCZ0701841.1"/>
    <property type="molecule type" value="Genomic_DNA"/>
</dbReference>
<organism evidence="1 2">
    <name type="scientific">Natronobacillus azotifigens</name>
    <dbReference type="NCBI Taxonomy" id="472978"/>
    <lineage>
        <taxon>Bacteria</taxon>
        <taxon>Bacillati</taxon>
        <taxon>Bacillota</taxon>
        <taxon>Bacilli</taxon>
        <taxon>Bacillales</taxon>
        <taxon>Bacillaceae</taxon>
        <taxon>Natronobacillus</taxon>
    </lineage>
</organism>
<evidence type="ECO:0000313" key="1">
    <source>
        <dbReference type="EMBL" id="MCZ0701841.1"/>
    </source>
</evidence>
<sequence>MHQRDYHPYISPFDPCKPIEKKTYSTPPHLFLGFQEENSPQYKSAAEALKRGTLWPSLYDPYS</sequence>